<gene>
    <name evidence="2" type="ORF">QE375_001639</name>
</gene>
<accession>A0ABU1HPW5</accession>
<feature type="domain" description="DUF222" evidence="1">
    <location>
        <begin position="261"/>
        <end position="399"/>
    </location>
</feature>
<dbReference type="Gene3D" id="1.10.30.50">
    <property type="match status" value="1"/>
</dbReference>
<keyword evidence="3" id="KW-1185">Reference proteome</keyword>
<evidence type="ECO:0000313" key="2">
    <source>
        <dbReference type="EMBL" id="MDR6142085.1"/>
    </source>
</evidence>
<name>A0ABU1HPW5_9MICO</name>
<evidence type="ECO:0000313" key="3">
    <source>
        <dbReference type="Proteomes" id="UP001249291"/>
    </source>
</evidence>
<protein>
    <recommendedName>
        <fullName evidence="1">DUF222 domain-containing protein</fullName>
    </recommendedName>
</protein>
<dbReference type="RefSeq" id="WP_309689805.1">
    <property type="nucleotide sequence ID" value="NZ_JAVIZQ010000001.1"/>
</dbReference>
<proteinExistence type="predicted"/>
<reference evidence="2 3" key="1">
    <citation type="submission" date="2023-08" db="EMBL/GenBank/DDBJ databases">
        <title>Functional and genomic diversity of the sorghum phyllosphere microbiome.</title>
        <authorList>
            <person name="Shade A."/>
        </authorList>
    </citation>
    <scope>NUCLEOTIDE SEQUENCE [LARGE SCALE GENOMIC DNA]</scope>
    <source>
        <strain evidence="2 3">SORGH_AS_0445</strain>
    </source>
</reference>
<dbReference type="EMBL" id="JAVIZQ010000001">
    <property type="protein sequence ID" value="MDR6142085.1"/>
    <property type="molecule type" value="Genomic_DNA"/>
</dbReference>
<dbReference type="Proteomes" id="UP001249291">
    <property type="component" value="Unassembled WGS sequence"/>
</dbReference>
<sequence length="485" mass="53806">MAQRTDLDLDLEERRRLLDEWVATRRQIAALEAKSYALLVERISVHDADVSENPHHRDAIYRSMIAEHSAAGHIPKGSVEYAFTDARTLTRALPAVHATFAAGAITARHVREIVRASEIVDDAIRDGRVEPATMSLYETAVLVVAEQDTAQRTKIHARQVAAALVGETVVERQRRFAAERCVTVKSVDDGLAVLTAILPEWVAVAISDRLTRMARHIARTRGEREPILESLDDDCENALHLSDLSPEDPRYDAYFEAGVIAADGTFVTDPLAGLIDPLTDPASPDLEHLSGDTRTFDQIRADLLSDLLLSSDPSEANGAGLENVSARIQVTVAASTLAGDDDRPAELDGHGPLDPDVARGLAGRCTGWSRLFLSSTGLVTETDAYSPTEQMRRFLRARDQHCRFPGCRMPVHRCEIDHNHDHARGGRTRIDNLSHFCTTHHSLKHPDIDERHRWKARQAPDGSITWTSPLGRDYVDPPRRRVMFV</sequence>
<organism evidence="2 3">
    <name type="scientific">Microbacterium foliorum</name>
    <dbReference type="NCBI Taxonomy" id="104336"/>
    <lineage>
        <taxon>Bacteria</taxon>
        <taxon>Bacillati</taxon>
        <taxon>Actinomycetota</taxon>
        <taxon>Actinomycetes</taxon>
        <taxon>Micrococcales</taxon>
        <taxon>Microbacteriaceae</taxon>
        <taxon>Microbacterium</taxon>
    </lineage>
</organism>
<feature type="domain" description="DUF222" evidence="1">
    <location>
        <begin position="19"/>
        <end position="220"/>
    </location>
</feature>
<dbReference type="CDD" id="cd00085">
    <property type="entry name" value="HNHc"/>
    <property type="match status" value="1"/>
</dbReference>
<dbReference type="InterPro" id="IPR003615">
    <property type="entry name" value="HNH_nuc"/>
</dbReference>
<dbReference type="Pfam" id="PF02720">
    <property type="entry name" value="DUF222"/>
    <property type="match status" value="2"/>
</dbReference>
<dbReference type="InterPro" id="IPR003870">
    <property type="entry name" value="DUF222"/>
</dbReference>
<comment type="caution">
    <text evidence="2">The sequence shown here is derived from an EMBL/GenBank/DDBJ whole genome shotgun (WGS) entry which is preliminary data.</text>
</comment>
<evidence type="ECO:0000259" key="1">
    <source>
        <dbReference type="Pfam" id="PF02720"/>
    </source>
</evidence>